<keyword evidence="7" id="KW-0406">Ion transport</keyword>
<evidence type="ECO:0000313" key="12">
    <source>
        <dbReference type="EMBL" id="PNT16959.2"/>
    </source>
</evidence>
<name>A0A2K1YV98_POPTR</name>
<dbReference type="Gene3D" id="1.20.1530.20">
    <property type="match status" value="1"/>
</dbReference>
<evidence type="ECO:0000256" key="4">
    <source>
        <dbReference type="ARBA" id="ARBA00022692"/>
    </source>
</evidence>
<feature type="transmembrane region" description="Helical" evidence="10">
    <location>
        <begin position="161"/>
        <end position="181"/>
    </location>
</feature>
<dbReference type="Pfam" id="PF00999">
    <property type="entry name" value="Na_H_Exchanger"/>
    <property type="match status" value="1"/>
</dbReference>
<proteinExistence type="inferred from homology"/>
<keyword evidence="13" id="KW-1185">Reference proteome</keyword>
<dbReference type="GO" id="GO:1902600">
    <property type="term" value="P:proton transmembrane transport"/>
    <property type="evidence" value="ECO:0007669"/>
    <property type="project" value="InterPro"/>
</dbReference>
<keyword evidence="2" id="KW-0813">Transport</keyword>
<comment type="subcellular location">
    <subcellularLocation>
        <location evidence="1">Membrane</location>
        <topology evidence="1">Multi-pass membrane protein</topology>
    </subcellularLocation>
</comment>
<dbReference type="InParanoid" id="A0A2K1YV98"/>
<evidence type="ECO:0000256" key="5">
    <source>
        <dbReference type="ARBA" id="ARBA00022958"/>
    </source>
</evidence>
<feature type="transmembrane region" description="Helical" evidence="10">
    <location>
        <begin position="36"/>
        <end position="59"/>
    </location>
</feature>
<accession>A0A2K1YV98</accession>
<dbReference type="AlphaFoldDB" id="A0A2K1YV98"/>
<keyword evidence="5" id="KW-0630">Potassium</keyword>
<evidence type="ECO:0000256" key="1">
    <source>
        <dbReference type="ARBA" id="ARBA00004141"/>
    </source>
</evidence>
<dbReference type="STRING" id="3694.A0A2K1YV98"/>
<dbReference type="GO" id="GO:0016020">
    <property type="term" value="C:membrane"/>
    <property type="evidence" value="ECO:0007669"/>
    <property type="project" value="UniProtKB-SubCell"/>
</dbReference>
<organism evidence="12 13">
    <name type="scientific">Populus trichocarpa</name>
    <name type="common">Western balsam poplar</name>
    <name type="synonym">Populus balsamifera subsp. trichocarpa</name>
    <dbReference type="NCBI Taxonomy" id="3694"/>
    <lineage>
        <taxon>Eukaryota</taxon>
        <taxon>Viridiplantae</taxon>
        <taxon>Streptophyta</taxon>
        <taxon>Embryophyta</taxon>
        <taxon>Tracheophyta</taxon>
        <taxon>Spermatophyta</taxon>
        <taxon>Magnoliopsida</taxon>
        <taxon>eudicotyledons</taxon>
        <taxon>Gunneridae</taxon>
        <taxon>Pentapetalae</taxon>
        <taxon>rosids</taxon>
        <taxon>fabids</taxon>
        <taxon>Malpighiales</taxon>
        <taxon>Salicaceae</taxon>
        <taxon>Saliceae</taxon>
        <taxon>Populus</taxon>
    </lineage>
</organism>
<evidence type="ECO:0000256" key="10">
    <source>
        <dbReference type="SAM" id="Phobius"/>
    </source>
</evidence>
<dbReference type="PANTHER" id="PTHR32468:SF0">
    <property type="entry name" value="K(+)_H(+) ANTIPORTER 1"/>
    <property type="match status" value="1"/>
</dbReference>
<dbReference type="GO" id="GO:0015297">
    <property type="term" value="F:antiporter activity"/>
    <property type="evidence" value="ECO:0007669"/>
    <property type="project" value="InterPro"/>
</dbReference>
<gene>
    <name evidence="12" type="ORF">POPTR_010G166900</name>
</gene>
<dbReference type="EMBL" id="CM009299">
    <property type="protein sequence ID" value="PNT16959.2"/>
    <property type="molecule type" value="Genomic_DNA"/>
</dbReference>
<dbReference type="PANTHER" id="PTHR32468">
    <property type="entry name" value="CATION/H + ANTIPORTER"/>
    <property type="match status" value="1"/>
</dbReference>
<evidence type="ECO:0000313" key="13">
    <source>
        <dbReference type="Proteomes" id="UP000006729"/>
    </source>
</evidence>
<feature type="transmembrane region" description="Helical" evidence="10">
    <location>
        <begin position="71"/>
        <end position="90"/>
    </location>
</feature>
<dbReference type="InterPro" id="IPR050794">
    <property type="entry name" value="CPA2_transporter"/>
</dbReference>
<evidence type="ECO:0000256" key="6">
    <source>
        <dbReference type="ARBA" id="ARBA00022989"/>
    </source>
</evidence>
<dbReference type="Proteomes" id="UP000006729">
    <property type="component" value="Chromosome 10"/>
</dbReference>
<keyword evidence="8 10" id="KW-0472">Membrane</keyword>
<dbReference type="InterPro" id="IPR006153">
    <property type="entry name" value="Cation/H_exchanger_TM"/>
</dbReference>
<evidence type="ECO:0000256" key="3">
    <source>
        <dbReference type="ARBA" id="ARBA00022538"/>
    </source>
</evidence>
<sequence>MIINFRVREISRAFPVLARILAEYLKLLTTQVGETAMAAAAFNDVAAWILLALAVALAGNGNGGEHKRSLISIWVVVSGVAFVAFMLIVIRPAMKWIARRCSPEHDMVDEAYICLTMAGVMVSGLMTDPIAIHSISGAFGFGLTIPEGEFAEALMERMEDFVSACAGKIIGTFLVAMMLMIPA</sequence>
<keyword evidence="6 10" id="KW-1133">Transmembrane helix</keyword>
<evidence type="ECO:0000256" key="7">
    <source>
        <dbReference type="ARBA" id="ARBA00023065"/>
    </source>
</evidence>
<evidence type="ECO:0000259" key="11">
    <source>
        <dbReference type="Pfam" id="PF00999"/>
    </source>
</evidence>
<keyword evidence="3" id="KW-0633">Potassium transport</keyword>
<feature type="domain" description="Cation/H+ exchanger transmembrane" evidence="11">
    <location>
        <begin position="15"/>
        <end position="167"/>
    </location>
</feature>
<comment type="similarity">
    <text evidence="9">Belongs to the monovalent cation:proton antiporter 2 (CPA2) transporter (TC 2.A.37) family. CHX (TC 2.A.37.4) subfamily.</text>
</comment>
<dbReference type="GO" id="GO:0006813">
    <property type="term" value="P:potassium ion transport"/>
    <property type="evidence" value="ECO:0007669"/>
    <property type="project" value="UniProtKB-KW"/>
</dbReference>
<protein>
    <recommendedName>
        <fullName evidence="11">Cation/H+ exchanger transmembrane domain-containing protein</fullName>
    </recommendedName>
</protein>
<evidence type="ECO:0000256" key="9">
    <source>
        <dbReference type="ARBA" id="ARBA00038341"/>
    </source>
</evidence>
<evidence type="ECO:0000256" key="8">
    <source>
        <dbReference type="ARBA" id="ARBA00023136"/>
    </source>
</evidence>
<dbReference type="InterPro" id="IPR038770">
    <property type="entry name" value="Na+/solute_symporter_sf"/>
</dbReference>
<reference evidence="12 13" key="1">
    <citation type="journal article" date="2006" name="Science">
        <title>The genome of black cottonwood, Populus trichocarpa (Torr. &amp; Gray).</title>
        <authorList>
            <person name="Tuskan G.A."/>
            <person name="Difazio S."/>
            <person name="Jansson S."/>
            <person name="Bohlmann J."/>
            <person name="Grigoriev I."/>
            <person name="Hellsten U."/>
            <person name="Putnam N."/>
            <person name="Ralph S."/>
            <person name="Rombauts S."/>
            <person name="Salamov A."/>
            <person name="Schein J."/>
            <person name="Sterck L."/>
            <person name="Aerts A."/>
            <person name="Bhalerao R.R."/>
            <person name="Bhalerao R.P."/>
            <person name="Blaudez D."/>
            <person name="Boerjan W."/>
            <person name="Brun A."/>
            <person name="Brunner A."/>
            <person name="Busov V."/>
            <person name="Campbell M."/>
            <person name="Carlson J."/>
            <person name="Chalot M."/>
            <person name="Chapman J."/>
            <person name="Chen G.L."/>
            <person name="Cooper D."/>
            <person name="Coutinho P.M."/>
            <person name="Couturier J."/>
            <person name="Covert S."/>
            <person name="Cronk Q."/>
            <person name="Cunningham R."/>
            <person name="Davis J."/>
            <person name="Degroeve S."/>
            <person name="Dejardin A."/>
            <person name="Depamphilis C."/>
            <person name="Detter J."/>
            <person name="Dirks B."/>
            <person name="Dubchak I."/>
            <person name="Duplessis S."/>
            <person name="Ehlting J."/>
            <person name="Ellis B."/>
            <person name="Gendler K."/>
            <person name="Goodstein D."/>
            <person name="Gribskov M."/>
            <person name="Grimwood J."/>
            <person name="Groover A."/>
            <person name="Gunter L."/>
            <person name="Hamberger B."/>
            <person name="Heinze B."/>
            <person name="Helariutta Y."/>
            <person name="Henrissat B."/>
            <person name="Holligan D."/>
            <person name="Holt R."/>
            <person name="Huang W."/>
            <person name="Islam-Faridi N."/>
            <person name="Jones S."/>
            <person name="Jones-Rhoades M."/>
            <person name="Jorgensen R."/>
            <person name="Joshi C."/>
            <person name="Kangasjarvi J."/>
            <person name="Karlsson J."/>
            <person name="Kelleher C."/>
            <person name="Kirkpatrick R."/>
            <person name="Kirst M."/>
            <person name="Kohler A."/>
            <person name="Kalluri U."/>
            <person name="Larimer F."/>
            <person name="Leebens-Mack J."/>
            <person name="Leple J.C."/>
            <person name="Locascio P."/>
            <person name="Lou Y."/>
            <person name="Lucas S."/>
            <person name="Martin F."/>
            <person name="Montanini B."/>
            <person name="Napoli C."/>
            <person name="Nelson D.R."/>
            <person name="Nelson C."/>
            <person name="Nieminen K."/>
            <person name="Nilsson O."/>
            <person name="Pereda V."/>
            <person name="Peter G."/>
            <person name="Philippe R."/>
            <person name="Pilate G."/>
            <person name="Poliakov A."/>
            <person name="Razumovskaya J."/>
            <person name="Richardson P."/>
            <person name="Rinaldi C."/>
            <person name="Ritland K."/>
            <person name="Rouze P."/>
            <person name="Ryaboy D."/>
            <person name="Schmutz J."/>
            <person name="Schrader J."/>
            <person name="Segerman B."/>
            <person name="Shin H."/>
            <person name="Siddiqui A."/>
            <person name="Sterky F."/>
            <person name="Terry A."/>
            <person name="Tsai C.J."/>
            <person name="Uberbacher E."/>
            <person name="Unneberg P."/>
            <person name="Vahala J."/>
            <person name="Wall K."/>
            <person name="Wessler S."/>
            <person name="Yang G."/>
            <person name="Yin T."/>
            <person name="Douglas C."/>
            <person name="Marra M."/>
            <person name="Sandberg G."/>
            <person name="Van de Peer Y."/>
            <person name="Rokhsar D."/>
        </authorList>
    </citation>
    <scope>NUCLEOTIDE SEQUENCE [LARGE SCALE GENOMIC DNA]</scope>
    <source>
        <strain evidence="13">cv. Nisqually</strain>
    </source>
</reference>
<feature type="transmembrane region" description="Helical" evidence="10">
    <location>
        <begin position="111"/>
        <end position="141"/>
    </location>
</feature>
<keyword evidence="4 10" id="KW-0812">Transmembrane</keyword>
<evidence type="ECO:0000256" key="2">
    <source>
        <dbReference type="ARBA" id="ARBA00022448"/>
    </source>
</evidence>